<feature type="chain" id="PRO_5003998202" evidence="3">
    <location>
        <begin position="21"/>
        <end position="191"/>
    </location>
</feature>
<dbReference type="InterPro" id="IPR016186">
    <property type="entry name" value="C-type_lectin-like/link_sf"/>
</dbReference>
<dbReference type="eggNOG" id="KOG4297">
    <property type="taxonomic scope" value="Eukaryota"/>
</dbReference>
<dbReference type="InterPro" id="IPR001304">
    <property type="entry name" value="C-type_lectin-like"/>
</dbReference>
<dbReference type="InParanoid" id="L8Y185"/>
<proteinExistence type="predicted"/>
<feature type="non-terminal residue" evidence="5">
    <location>
        <position position="1"/>
    </location>
</feature>
<accession>L8Y185</accession>
<dbReference type="Gene3D" id="3.10.100.10">
    <property type="entry name" value="Mannose-Binding Protein A, subunit A"/>
    <property type="match status" value="1"/>
</dbReference>
<dbReference type="SUPFAM" id="SSF56436">
    <property type="entry name" value="C-type lectin-like"/>
    <property type="match status" value="1"/>
</dbReference>
<dbReference type="SMART" id="SM00034">
    <property type="entry name" value="CLECT"/>
    <property type="match status" value="1"/>
</dbReference>
<reference evidence="6" key="1">
    <citation type="submission" date="2012-07" db="EMBL/GenBank/DDBJ databases">
        <title>Genome of the Chinese tree shrew, a rising model animal genetically related to primates.</title>
        <authorList>
            <person name="Zhang G."/>
            <person name="Fan Y."/>
            <person name="Yao Y."/>
            <person name="Huang Z."/>
        </authorList>
    </citation>
    <scope>NUCLEOTIDE SEQUENCE [LARGE SCALE GENOMIC DNA]</scope>
</reference>
<keyword evidence="6" id="KW-1185">Reference proteome</keyword>
<gene>
    <name evidence="5" type="ORF">TREES_T100020107</name>
</gene>
<dbReference type="AlphaFoldDB" id="L8Y185"/>
<name>L8Y185_TUPCH</name>
<dbReference type="InterPro" id="IPR016187">
    <property type="entry name" value="CTDL_fold"/>
</dbReference>
<dbReference type="InterPro" id="IPR033989">
    <property type="entry name" value="CD209-like_CTLD"/>
</dbReference>
<dbReference type="InterPro" id="IPR018378">
    <property type="entry name" value="C-type_lectin_CS"/>
</dbReference>
<dbReference type="FunCoup" id="L8Y185">
    <property type="interactions" value="184"/>
</dbReference>
<evidence type="ECO:0000256" key="2">
    <source>
        <dbReference type="ARBA" id="ARBA00023157"/>
    </source>
</evidence>
<feature type="domain" description="C-type lectin" evidence="4">
    <location>
        <begin position="67"/>
        <end position="182"/>
    </location>
</feature>
<protein>
    <submittedName>
        <fullName evidence="5">CD209 antigen-like protein 2</fullName>
    </submittedName>
</protein>
<feature type="signal peptide" evidence="3">
    <location>
        <begin position="1"/>
        <end position="20"/>
    </location>
</feature>
<dbReference type="PANTHER" id="PTHR46746">
    <property type="entry name" value="KILLER CELL LECTIN-LIKE RECEPTOR SUBFAMILY F MEMBER 2"/>
    <property type="match status" value="1"/>
</dbReference>
<keyword evidence="1" id="KW-0430">Lectin</keyword>
<dbReference type="PROSITE" id="PS00615">
    <property type="entry name" value="C_TYPE_LECTIN_1"/>
    <property type="match status" value="1"/>
</dbReference>
<dbReference type="PANTHER" id="PTHR46746:SF9">
    <property type="entry name" value="CD209 ANTIGEN-LIKE PROTEIN C-LIKE"/>
    <property type="match status" value="1"/>
</dbReference>
<keyword evidence="3" id="KW-0732">Signal</keyword>
<evidence type="ECO:0000313" key="6">
    <source>
        <dbReference type="Proteomes" id="UP000011518"/>
    </source>
</evidence>
<dbReference type="InterPro" id="IPR051379">
    <property type="entry name" value="C-type_Lectin_Receptor_IMM"/>
</dbReference>
<dbReference type="CDD" id="cd03590">
    <property type="entry name" value="CLECT_DC-SIGN_like"/>
    <property type="match status" value="1"/>
</dbReference>
<dbReference type="GO" id="GO:0030246">
    <property type="term" value="F:carbohydrate binding"/>
    <property type="evidence" value="ECO:0007669"/>
    <property type="project" value="UniProtKB-KW"/>
</dbReference>
<evidence type="ECO:0000313" key="5">
    <source>
        <dbReference type="EMBL" id="ELV09977.1"/>
    </source>
</evidence>
<evidence type="ECO:0000256" key="3">
    <source>
        <dbReference type="SAM" id="SignalP"/>
    </source>
</evidence>
<organism evidence="5 6">
    <name type="scientific">Tupaia chinensis</name>
    <name type="common">Chinese tree shrew</name>
    <name type="synonym">Tupaia belangeri chinensis</name>
    <dbReference type="NCBI Taxonomy" id="246437"/>
    <lineage>
        <taxon>Eukaryota</taxon>
        <taxon>Metazoa</taxon>
        <taxon>Chordata</taxon>
        <taxon>Craniata</taxon>
        <taxon>Vertebrata</taxon>
        <taxon>Euteleostomi</taxon>
        <taxon>Mammalia</taxon>
        <taxon>Eutheria</taxon>
        <taxon>Euarchontoglires</taxon>
        <taxon>Scandentia</taxon>
        <taxon>Tupaiidae</taxon>
        <taxon>Tupaia</taxon>
    </lineage>
</organism>
<evidence type="ECO:0000259" key="4">
    <source>
        <dbReference type="PROSITE" id="PS50041"/>
    </source>
</evidence>
<dbReference type="PROSITE" id="PS50041">
    <property type="entry name" value="C_TYPE_LECTIN_2"/>
    <property type="match status" value="1"/>
</dbReference>
<dbReference type="Proteomes" id="UP000011518">
    <property type="component" value="Unassembled WGS sequence"/>
</dbReference>
<dbReference type="EMBL" id="KB369007">
    <property type="protein sequence ID" value="ELV09977.1"/>
    <property type="molecule type" value="Genomic_DNA"/>
</dbReference>
<evidence type="ECO:0000256" key="1">
    <source>
        <dbReference type="ARBA" id="ARBA00022734"/>
    </source>
</evidence>
<keyword evidence="2" id="KW-1015">Disulfide bond</keyword>
<reference evidence="6" key="2">
    <citation type="journal article" date="2013" name="Nat. Commun.">
        <title>Genome of the Chinese tree shrew.</title>
        <authorList>
            <person name="Fan Y."/>
            <person name="Huang Z.Y."/>
            <person name="Cao C.C."/>
            <person name="Chen C.S."/>
            <person name="Chen Y.X."/>
            <person name="Fan D.D."/>
            <person name="He J."/>
            <person name="Hou H.L."/>
            <person name="Hu L."/>
            <person name="Hu X.T."/>
            <person name="Jiang X.T."/>
            <person name="Lai R."/>
            <person name="Lang Y.S."/>
            <person name="Liang B."/>
            <person name="Liao S.G."/>
            <person name="Mu D."/>
            <person name="Ma Y.Y."/>
            <person name="Niu Y.Y."/>
            <person name="Sun X.Q."/>
            <person name="Xia J.Q."/>
            <person name="Xiao J."/>
            <person name="Xiong Z.Q."/>
            <person name="Xu L."/>
            <person name="Yang L."/>
            <person name="Zhang Y."/>
            <person name="Zhao W."/>
            <person name="Zhao X.D."/>
            <person name="Zheng Y.T."/>
            <person name="Zhou J.M."/>
            <person name="Zhu Y.B."/>
            <person name="Zhang G.J."/>
            <person name="Wang J."/>
            <person name="Yao Y.G."/>
        </authorList>
    </citation>
    <scope>NUCLEOTIDE SEQUENCE [LARGE SCALE GENOMIC DNA]</scope>
</reference>
<dbReference type="Pfam" id="PF00059">
    <property type="entry name" value="Lectin_C"/>
    <property type="match status" value="1"/>
</dbReference>
<dbReference type="STRING" id="246437.L8Y185"/>
<sequence length="191" mass="21512">GHVPVLQLLSLLLFAGLLVAILVEVSKASSSHGEKLLMQEEISEGLTQLKASVARLCRPCPWEWMSFQGNCYFFSNSQRKWQDSVTGCEEMGAQLVIVRSDEEQSFLKAQTTSSNRYNWIGLSDLKHEDVWHWVDDSPLQTSFTKFWNRGEPNNIGEEDCVELNSNGWNDAGCDVEKFWVCKKSAASCSSP</sequence>